<dbReference type="EMBL" id="KQ484475">
    <property type="protein sequence ID" value="KYP34951.1"/>
    <property type="molecule type" value="Genomic_DNA"/>
</dbReference>
<dbReference type="InterPro" id="IPR036576">
    <property type="entry name" value="WRKY_dom_sf"/>
</dbReference>
<organism evidence="9 10">
    <name type="scientific">Cajanus cajan</name>
    <name type="common">Pigeon pea</name>
    <name type="synonym">Cajanus indicus</name>
    <dbReference type="NCBI Taxonomy" id="3821"/>
    <lineage>
        <taxon>Eukaryota</taxon>
        <taxon>Viridiplantae</taxon>
        <taxon>Streptophyta</taxon>
        <taxon>Embryophyta</taxon>
        <taxon>Tracheophyta</taxon>
        <taxon>Spermatophyta</taxon>
        <taxon>Magnoliopsida</taxon>
        <taxon>eudicotyledons</taxon>
        <taxon>Gunneridae</taxon>
        <taxon>Pentapetalae</taxon>
        <taxon>rosids</taxon>
        <taxon>fabids</taxon>
        <taxon>Fabales</taxon>
        <taxon>Fabaceae</taxon>
        <taxon>Papilionoideae</taxon>
        <taxon>50 kb inversion clade</taxon>
        <taxon>NPAAA clade</taxon>
        <taxon>indigoferoid/millettioid clade</taxon>
        <taxon>Phaseoleae</taxon>
        <taxon>Cajanus</taxon>
    </lineage>
</organism>
<dbReference type="OrthoDB" id="1931489at2759"/>
<dbReference type="GO" id="GO:0003700">
    <property type="term" value="F:DNA-binding transcription factor activity"/>
    <property type="evidence" value="ECO:0007669"/>
    <property type="project" value="InterPro"/>
</dbReference>
<keyword evidence="6" id="KW-0175">Coiled coil</keyword>
<dbReference type="OMA" id="SAQNIDC"/>
<evidence type="ECO:0000256" key="7">
    <source>
        <dbReference type="SAM" id="MobiDB-lite"/>
    </source>
</evidence>
<feature type="coiled-coil region" evidence="6">
    <location>
        <begin position="12"/>
        <end position="57"/>
    </location>
</feature>
<evidence type="ECO:0000256" key="6">
    <source>
        <dbReference type="SAM" id="Coils"/>
    </source>
</evidence>
<keyword evidence="5" id="KW-0539">Nucleus</keyword>
<keyword evidence="10" id="KW-1185">Reference proteome</keyword>
<feature type="domain" description="WRKY" evidence="8">
    <location>
        <begin position="103"/>
        <end position="169"/>
    </location>
</feature>
<keyword evidence="2" id="KW-0805">Transcription regulation</keyword>
<keyword evidence="4" id="KW-0804">Transcription</keyword>
<evidence type="ECO:0000256" key="5">
    <source>
        <dbReference type="ARBA" id="ARBA00023242"/>
    </source>
</evidence>
<dbReference type="PROSITE" id="PS50811">
    <property type="entry name" value="WRKY"/>
    <property type="match status" value="1"/>
</dbReference>
<protein>
    <submittedName>
        <fullName evidence="9">WRKY transcription factor 40</fullName>
    </submittedName>
</protein>
<dbReference type="GO" id="GO:0005634">
    <property type="term" value="C:nucleus"/>
    <property type="evidence" value="ECO:0007669"/>
    <property type="project" value="UniProtKB-SubCell"/>
</dbReference>
<dbReference type="SMART" id="SM00774">
    <property type="entry name" value="WRKY"/>
    <property type="match status" value="1"/>
</dbReference>
<dbReference type="InterPro" id="IPR003657">
    <property type="entry name" value="WRKY_dom"/>
</dbReference>
<dbReference type="GO" id="GO:0043565">
    <property type="term" value="F:sequence-specific DNA binding"/>
    <property type="evidence" value="ECO:0007669"/>
    <property type="project" value="InterPro"/>
</dbReference>
<dbReference type="PANTHER" id="PTHR31429">
    <property type="entry name" value="WRKY TRANSCRIPTION FACTOR 36-RELATED"/>
    <property type="match status" value="1"/>
</dbReference>
<evidence type="ECO:0000259" key="8">
    <source>
        <dbReference type="PROSITE" id="PS50811"/>
    </source>
</evidence>
<gene>
    <name evidence="9" type="ORF">KK1_044035</name>
</gene>
<evidence type="ECO:0000256" key="3">
    <source>
        <dbReference type="ARBA" id="ARBA00023125"/>
    </source>
</evidence>
<dbReference type="SUPFAM" id="SSF118290">
    <property type="entry name" value="WRKY DNA-binding domain"/>
    <property type="match status" value="1"/>
</dbReference>
<reference evidence="9" key="1">
    <citation type="journal article" date="2012" name="Nat. Biotechnol.">
        <title>Draft genome sequence of pigeonpea (Cajanus cajan), an orphan legume crop of resource-poor farmers.</title>
        <authorList>
            <person name="Varshney R.K."/>
            <person name="Chen W."/>
            <person name="Li Y."/>
            <person name="Bharti A.K."/>
            <person name="Saxena R.K."/>
            <person name="Schlueter J.A."/>
            <person name="Donoghue M.T."/>
            <person name="Azam S."/>
            <person name="Fan G."/>
            <person name="Whaley A.M."/>
            <person name="Farmer A.D."/>
            <person name="Sheridan J."/>
            <person name="Iwata A."/>
            <person name="Tuteja R."/>
            <person name="Penmetsa R.V."/>
            <person name="Wu W."/>
            <person name="Upadhyaya H.D."/>
            <person name="Yang S.P."/>
            <person name="Shah T."/>
            <person name="Saxena K.B."/>
            <person name="Michael T."/>
            <person name="McCombie W.R."/>
            <person name="Yang B."/>
            <person name="Zhang G."/>
            <person name="Yang H."/>
            <person name="Wang J."/>
            <person name="Spillane C."/>
            <person name="Cook D.R."/>
            <person name="May G.D."/>
            <person name="Xu X."/>
            <person name="Jackson S.A."/>
        </authorList>
    </citation>
    <scope>NUCLEOTIDE SEQUENCE [LARGE SCALE GENOMIC DNA]</scope>
</reference>
<dbReference type="PANTHER" id="PTHR31429:SF38">
    <property type="entry name" value="WRKY TRANSCRIPTION FACTOR 40-RELATED"/>
    <property type="match status" value="1"/>
</dbReference>
<feature type="region of interest" description="Disordered" evidence="7">
    <location>
        <begin position="166"/>
        <end position="198"/>
    </location>
</feature>
<dbReference type="Pfam" id="PF03106">
    <property type="entry name" value="WRKY"/>
    <property type="match status" value="1"/>
</dbReference>
<evidence type="ECO:0000256" key="4">
    <source>
        <dbReference type="ARBA" id="ARBA00023163"/>
    </source>
</evidence>
<dbReference type="InterPro" id="IPR044810">
    <property type="entry name" value="WRKY_plant"/>
</dbReference>
<dbReference type="Gramene" id="C.cajan_44344.t">
    <property type="protein sequence ID" value="C.cajan_44344.t"/>
    <property type="gene ID" value="C.cajan_44344"/>
</dbReference>
<evidence type="ECO:0000313" key="10">
    <source>
        <dbReference type="Proteomes" id="UP000075243"/>
    </source>
</evidence>
<sequence length="288" mass="32463">MVVQLFNIPIIMDEKVETLKEELQRLREENNTLRLMLEVLNSKCTKLETHVQETNKAKHEGLSSSNQIGSVTVPILDTNKRPRLEFPTAKKPLQIFVRTHPKDDSLIVKDGYQWRKYGQKVTKDNASPRAYFRCSMAPICPAKKKVQRCIHDKSILVATYDGEHNHGAIHESSSSTQKHNHGVIHESSSSTPKGSPVVNKLPLTSIPNDKEAMNIDLALFGWSQTDTRHCEDVMQQKDQGSNIKIEEYVSSLVKDPGFTLSLAEAVARTITGQQKQQGLNLNLDLQEE</sequence>
<keyword evidence="3" id="KW-0238">DNA-binding</keyword>
<dbReference type="Proteomes" id="UP000075243">
    <property type="component" value="Unassembled WGS sequence"/>
</dbReference>
<evidence type="ECO:0000256" key="2">
    <source>
        <dbReference type="ARBA" id="ARBA00023015"/>
    </source>
</evidence>
<dbReference type="AlphaFoldDB" id="A0A151QX95"/>
<proteinExistence type="predicted"/>
<dbReference type="STRING" id="3821.A0A151QX95"/>
<name>A0A151QX95_CAJCA</name>
<evidence type="ECO:0000313" key="9">
    <source>
        <dbReference type="EMBL" id="KYP34951.1"/>
    </source>
</evidence>
<comment type="subcellular location">
    <subcellularLocation>
        <location evidence="1">Nucleus</location>
    </subcellularLocation>
</comment>
<dbReference type="Gene3D" id="2.20.25.80">
    <property type="entry name" value="WRKY domain"/>
    <property type="match status" value="1"/>
</dbReference>
<accession>A0A151QX95</accession>
<evidence type="ECO:0000256" key="1">
    <source>
        <dbReference type="ARBA" id="ARBA00004123"/>
    </source>
</evidence>